<accession>A0AC61QVG9</accession>
<organism evidence="1 2">
    <name type="scientific">Hominisplanchenecus murintestinalis</name>
    <dbReference type="NCBI Taxonomy" id="2941517"/>
    <lineage>
        <taxon>Bacteria</taxon>
        <taxon>Bacillati</taxon>
        <taxon>Bacillota</taxon>
        <taxon>Clostridia</taxon>
        <taxon>Lachnospirales</taxon>
        <taxon>Lachnospiraceae</taxon>
        <taxon>Hominisplanchenecus</taxon>
    </lineage>
</organism>
<dbReference type="Proteomes" id="UP000307720">
    <property type="component" value="Unassembled WGS sequence"/>
</dbReference>
<name>A0AC61QVG9_9FIRM</name>
<sequence>MTTADRRLEIVSILVVNGHVTSRELAQEFGVARRTILNDVAALTYGYPIYTKPGAGGGIFIMEGYKPYNNTLTPYEQEKLKKMYDAAEGDDKEILKRVLKKYGAYKLEL</sequence>
<comment type="caution">
    <text evidence="1">The sequence shown here is derived from an EMBL/GenBank/DDBJ whole genome shotgun (WGS) entry which is preliminary data.</text>
</comment>
<gene>
    <name evidence="1" type="ORF">E5357_15850</name>
</gene>
<dbReference type="EMBL" id="SRZB01000058">
    <property type="protein sequence ID" value="TGX96532.1"/>
    <property type="molecule type" value="Genomic_DNA"/>
</dbReference>
<keyword evidence="2" id="KW-1185">Reference proteome</keyword>
<evidence type="ECO:0000313" key="1">
    <source>
        <dbReference type="EMBL" id="TGX96532.1"/>
    </source>
</evidence>
<reference evidence="1" key="1">
    <citation type="submission" date="2019-04" db="EMBL/GenBank/DDBJ databases">
        <title>Microbes associate with the intestines of laboratory mice.</title>
        <authorList>
            <person name="Navarre W."/>
            <person name="Wong E."/>
            <person name="Huang K."/>
            <person name="Tropini C."/>
            <person name="Ng K."/>
            <person name="Yu B."/>
        </authorList>
    </citation>
    <scope>NUCLEOTIDE SEQUENCE</scope>
    <source>
        <strain evidence="1">NM72_1-8</strain>
    </source>
</reference>
<proteinExistence type="predicted"/>
<evidence type="ECO:0000313" key="2">
    <source>
        <dbReference type="Proteomes" id="UP000307720"/>
    </source>
</evidence>
<protein>
    <submittedName>
        <fullName evidence="1">HTH domain-containing protein</fullName>
    </submittedName>
</protein>